<dbReference type="KEGG" id="obg:Verru16b_01843"/>
<keyword evidence="1 7" id="KW-0479">Metal-binding</keyword>
<evidence type="ECO:0000313" key="10">
    <source>
        <dbReference type="Proteomes" id="UP000095228"/>
    </source>
</evidence>
<evidence type="ECO:0000256" key="4">
    <source>
        <dbReference type="ARBA" id="ARBA00023134"/>
    </source>
</evidence>
<keyword evidence="2 5" id="KW-0547">Nucleotide-binding</keyword>
<dbReference type="NCBIfam" id="TIGR00231">
    <property type="entry name" value="small_GTP"/>
    <property type="match status" value="1"/>
</dbReference>
<comment type="similarity">
    <text evidence="5">Belongs to the TRAFAC class OBG-HflX-like GTPase superfamily. HflX GTPase family.</text>
</comment>
<feature type="binding site" evidence="6">
    <location>
        <begin position="258"/>
        <end position="261"/>
    </location>
    <ligand>
        <name>GTP</name>
        <dbReference type="ChEBI" id="CHEBI:37565"/>
    </ligand>
</feature>
<evidence type="ECO:0000256" key="2">
    <source>
        <dbReference type="ARBA" id="ARBA00022741"/>
    </source>
</evidence>
<dbReference type="GO" id="GO:0046872">
    <property type="term" value="F:metal ion binding"/>
    <property type="evidence" value="ECO:0007669"/>
    <property type="project" value="UniProtKB-KW"/>
</dbReference>
<evidence type="ECO:0000256" key="5">
    <source>
        <dbReference type="HAMAP-Rule" id="MF_00900"/>
    </source>
</evidence>
<dbReference type="GO" id="GO:0005525">
    <property type="term" value="F:GTP binding"/>
    <property type="evidence" value="ECO:0007669"/>
    <property type="project" value="UniProtKB-UniRule"/>
</dbReference>
<feature type="binding site" evidence="7">
    <location>
        <position position="238"/>
    </location>
    <ligand>
        <name>Mg(2+)</name>
        <dbReference type="ChEBI" id="CHEBI:18420"/>
    </ligand>
</feature>
<feature type="domain" description="Hflx-type G" evidence="8">
    <location>
        <begin position="205"/>
        <end position="370"/>
    </location>
</feature>
<dbReference type="NCBIfam" id="TIGR03156">
    <property type="entry name" value="GTP_HflX"/>
    <property type="match status" value="1"/>
</dbReference>
<keyword evidence="5" id="KW-0963">Cytoplasm</keyword>
<evidence type="ECO:0000313" key="9">
    <source>
        <dbReference type="EMBL" id="AOS44775.1"/>
    </source>
</evidence>
<evidence type="ECO:0000259" key="8">
    <source>
        <dbReference type="PROSITE" id="PS51705"/>
    </source>
</evidence>
<name>A0A1D8AV86_9BACT</name>
<dbReference type="InterPro" id="IPR016496">
    <property type="entry name" value="GTPase_HflX"/>
</dbReference>
<dbReference type="InterPro" id="IPR006073">
    <property type="entry name" value="GTP-bd"/>
</dbReference>
<dbReference type="InterPro" id="IPR042108">
    <property type="entry name" value="GTPase_HflX_N_sf"/>
</dbReference>
<feature type="binding site" evidence="6">
    <location>
        <begin position="211"/>
        <end position="218"/>
    </location>
    <ligand>
        <name>GTP</name>
        <dbReference type="ChEBI" id="CHEBI:37565"/>
    </ligand>
</feature>
<feature type="binding site" evidence="6">
    <location>
        <begin position="324"/>
        <end position="327"/>
    </location>
    <ligand>
        <name>GTP</name>
        <dbReference type="ChEBI" id="CHEBI:37565"/>
    </ligand>
</feature>
<dbReference type="InterPro" id="IPR030394">
    <property type="entry name" value="G_HFLX_dom"/>
</dbReference>
<protein>
    <recommendedName>
        <fullName evidence="5">GTPase HflX</fullName>
    </recommendedName>
    <alternativeName>
        <fullName evidence="5">GTP-binding protein HflX</fullName>
    </alternativeName>
</protein>
<dbReference type="STRING" id="1838286.Verru16b_01843"/>
<comment type="function">
    <text evidence="5">GTPase that associates with the 50S ribosomal subunit and may have a role during protein synthesis or ribosome biogenesis.</text>
</comment>
<dbReference type="OrthoDB" id="9812272at2"/>
<dbReference type="PROSITE" id="PS51705">
    <property type="entry name" value="G_HFLX"/>
    <property type="match status" value="1"/>
</dbReference>
<dbReference type="EMBL" id="CP016094">
    <property type="protein sequence ID" value="AOS44775.1"/>
    <property type="molecule type" value="Genomic_DNA"/>
</dbReference>
<evidence type="ECO:0000256" key="7">
    <source>
        <dbReference type="PIRSR" id="PIRSR006809-2"/>
    </source>
</evidence>
<dbReference type="InterPro" id="IPR025121">
    <property type="entry name" value="GTPase_HflX_N"/>
</dbReference>
<dbReference type="InterPro" id="IPR005225">
    <property type="entry name" value="Small_GTP-bd"/>
</dbReference>
<dbReference type="Proteomes" id="UP000095228">
    <property type="component" value="Chromosome"/>
</dbReference>
<dbReference type="Pfam" id="PF13167">
    <property type="entry name" value="GTP-bdg_N"/>
    <property type="match status" value="1"/>
</dbReference>
<dbReference type="PATRIC" id="fig|1838286.3.peg.1855"/>
<proteinExistence type="inferred from homology"/>
<feature type="binding site" evidence="6">
    <location>
        <begin position="236"/>
        <end position="240"/>
    </location>
    <ligand>
        <name>GTP</name>
        <dbReference type="ChEBI" id="CHEBI:37565"/>
    </ligand>
</feature>
<comment type="cofactor">
    <cofactor evidence="7">
        <name>Mg(2+)</name>
        <dbReference type="ChEBI" id="CHEBI:18420"/>
    </cofactor>
</comment>
<comment type="subcellular location">
    <subcellularLocation>
        <location evidence="5">Cytoplasm</location>
    </subcellularLocation>
    <text evidence="5">May associate with membranes.</text>
</comment>
<feature type="binding site" evidence="7">
    <location>
        <position position="218"/>
    </location>
    <ligand>
        <name>Mg(2+)</name>
        <dbReference type="ChEBI" id="CHEBI:18420"/>
    </ligand>
</feature>
<accession>A0A1D8AV86</accession>
<feature type="binding site" evidence="6">
    <location>
        <begin position="348"/>
        <end position="350"/>
    </location>
    <ligand>
        <name>GTP</name>
        <dbReference type="ChEBI" id="CHEBI:37565"/>
    </ligand>
</feature>
<reference evidence="9 10" key="1">
    <citation type="submission" date="2016-06" db="EMBL/GenBank/DDBJ databases">
        <title>Three novel species with peptidoglycan cell walls form the new genus Lacunisphaera gen. nov. in the family Opitutaceae of the verrucomicrobial subdivision 4.</title>
        <authorList>
            <person name="Rast P."/>
            <person name="Gloeckner I."/>
            <person name="Jogler M."/>
            <person name="Boedeker C."/>
            <person name="Jeske O."/>
            <person name="Wiegand S."/>
            <person name="Reinhardt R."/>
            <person name="Schumann P."/>
            <person name="Rohde M."/>
            <person name="Spring S."/>
            <person name="Gloeckner F.O."/>
            <person name="Jogler C."/>
        </authorList>
    </citation>
    <scope>NUCLEOTIDE SEQUENCE [LARGE SCALE GENOMIC DNA]</scope>
    <source>
        <strain evidence="9 10">IG16b</strain>
    </source>
</reference>
<evidence type="ECO:0000256" key="1">
    <source>
        <dbReference type="ARBA" id="ARBA00022723"/>
    </source>
</evidence>
<dbReference type="HAMAP" id="MF_00900">
    <property type="entry name" value="GTPase_HflX"/>
    <property type="match status" value="1"/>
</dbReference>
<dbReference type="Gene3D" id="3.40.50.300">
    <property type="entry name" value="P-loop containing nucleotide triphosphate hydrolases"/>
    <property type="match status" value="1"/>
</dbReference>
<dbReference type="Pfam" id="PF16360">
    <property type="entry name" value="GTP-bdg_M"/>
    <property type="match status" value="1"/>
</dbReference>
<dbReference type="Gene3D" id="3.40.50.11060">
    <property type="entry name" value="GTPase HflX, N-terminal domain"/>
    <property type="match status" value="1"/>
</dbReference>
<comment type="subunit">
    <text evidence="5">Monomer. Associates with the 50S ribosomal subunit.</text>
</comment>
<dbReference type="SUPFAM" id="SSF52540">
    <property type="entry name" value="P-loop containing nucleoside triphosphate hydrolases"/>
    <property type="match status" value="1"/>
</dbReference>
<dbReference type="GO" id="GO:0003924">
    <property type="term" value="F:GTPase activity"/>
    <property type="evidence" value="ECO:0007669"/>
    <property type="project" value="UniProtKB-UniRule"/>
</dbReference>
<organism evidence="9 10">
    <name type="scientific">Lacunisphaera limnophila</name>
    <dbReference type="NCBI Taxonomy" id="1838286"/>
    <lineage>
        <taxon>Bacteria</taxon>
        <taxon>Pseudomonadati</taxon>
        <taxon>Verrucomicrobiota</taxon>
        <taxon>Opitutia</taxon>
        <taxon>Opitutales</taxon>
        <taxon>Opitutaceae</taxon>
        <taxon>Lacunisphaera</taxon>
    </lineage>
</organism>
<evidence type="ECO:0000256" key="6">
    <source>
        <dbReference type="PIRSR" id="PIRSR006809-1"/>
    </source>
</evidence>
<dbReference type="PIRSF" id="PIRSF006809">
    <property type="entry name" value="GTP-binding_hflX_prd"/>
    <property type="match status" value="1"/>
</dbReference>
<keyword evidence="3 7" id="KW-0460">Magnesium</keyword>
<dbReference type="GO" id="GO:0043022">
    <property type="term" value="F:ribosome binding"/>
    <property type="evidence" value="ECO:0007669"/>
    <property type="project" value="TreeGrafter"/>
</dbReference>
<dbReference type="GO" id="GO:0005737">
    <property type="term" value="C:cytoplasm"/>
    <property type="evidence" value="ECO:0007669"/>
    <property type="project" value="UniProtKB-SubCell"/>
</dbReference>
<gene>
    <name evidence="5 9" type="primary">hflX</name>
    <name evidence="9" type="ORF">Verru16b_01843</name>
</gene>
<dbReference type="PRINTS" id="PR00326">
    <property type="entry name" value="GTP1OBG"/>
</dbReference>
<keyword evidence="4 5" id="KW-0342">GTP-binding</keyword>
<sequence length="440" mass="48782">MADFLTDEKVVSRAFLVGVQTPGMEAGEGTELLGELKELVENLRLTVTRTTLVTLRDRQQPKFLIGSGKAAELIAQAKEDGADVIVIDEELSPAQQRNWEEESGLAVIDRQEVILEIFADRAQTREAVLQVALARMEYSLPRLTRAWTHLSRQRGKGAMGGEGETQLEQDRRIVRDRIAHLKEEIATVISQRATQRRKRQRTPVPGVAIVGYTNAGKSSLLNKLTGAQVLAADKLFATLDPTTRQLELPDGRMLLATDTVGFIRRLPHRLVEAFKATLEEVVVADFIIHVLDVANPNVAHHFATTMEVLGELGAAGKPIITVFNKVDAADRQTLALIRAQHPDSLFISVHTGEGLDRLLARCEELTEDNHEAVDLLIPHNRYDVVARLHGAGQVRKQESLAEGVRLTGRFPQKLKPLYDPFRFVAPPPQRKPAGKRVPKA</sequence>
<dbReference type="Pfam" id="PF01926">
    <property type="entry name" value="MMR_HSR1"/>
    <property type="match status" value="1"/>
</dbReference>
<dbReference type="InterPro" id="IPR027417">
    <property type="entry name" value="P-loop_NTPase"/>
</dbReference>
<dbReference type="PANTHER" id="PTHR10229">
    <property type="entry name" value="GTP-BINDING PROTEIN HFLX"/>
    <property type="match status" value="1"/>
</dbReference>
<dbReference type="AlphaFoldDB" id="A0A1D8AV86"/>
<keyword evidence="10" id="KW-1185">Reference proteome</keyword>
<dbReference type="PANTHER" id="PTHR10229:SF0">
    <property type="entry name" value="GTP-BINDING PROTEIN 6-RELATED"/>
    <property type="match status" value="1"/>
</dbReference>
<dbReference type="InterPro" id="IPR032305">
    <property type="entry name" value="GTP-bd_M"/>
</dbReference>
<dbReference type="Gene3D" id="6.10.250.2860">
    <property type="match status" value="1"/>
</dbReference>
<dbReference type="CDD" id="cd01878">
    <property type="entry name" value="HflX"/>
    <property type="match status" value="1"/>
</dbReference>
<dbReference type="RefSeq" id="WP_069961995.1">
    <property type="nucleotide sequence ID" value="NZ_CP016094.1"/>
</dbReference>
<evidence type="ECO:0000256" key="3">
    <source>
        <dbReference type="ARBA" id="ARBA00022842"/>
    </source>
</evidence>